<dbReference type="Proteomes" id="UP000018418">
    <property type="component" value="Unassembled WGS sequence"/>
</dbReference>
<evidence type="ECO:0000313" key="1">
    <source>
        <dbReference type="EMBL" id="ESK51887.1"/>
    </source>
</evidence>
<dbReference type="PATRIC" id="fig|1341683.3.peg.972"/>
<organism evidence="1 2">
    <name type="scientific">Acinetobacter brisouii CIP 110357</name>
    <dbReference type="NCBI Taxonomy" id="1341683"/>
    <lineage>
        <taxon>Bacteria</taxon>
        <taxon>Pseudomonadati</taxon>
        <taxon>Pseudomonadota</taxon>
        <taxon>Gammaproteobacteria</taxon>
        <taxon>Moraxellales</taxon>
        <taxon>Moraxellaceae</taxon>
        <taxon>Acinetobacter</taxon>
    </lineage>
</organism>
<dbReference type="RefSeq" id="WP_004900992.1">
    <property type="nucleotide sequence ID" value="NZ_BBTI01000024.1"/>
</dbReference>
<reference evidence="1 2" key="1">
    <citation type="submission" date="2013-10" db="EMBL/GenBank/DDBJ databases">
        <title>The Genome Sequence of Acinetobacter brisouii CIP 110357.</title>
        <authorList>
            <consortium name="The Broad Institute Genomics Platform"/>
            <consortium name="The Broad Institute Genome Sequencing Center for Infectious Disease"/>
            <person name="Cerqueira G."/>
            <person name="Feldgarden M."/>
            <person name="Courvalin P."/>
            <person name="Grillot-Courvalin C."/>
            <person name="Clermont D."/>
            <person name="Rocha E."/>
            <person name="Yoon E.-J."/>
            <person name="Nemec A."/>
            <person name="Young S.K."/>
            <person name="Zeng Q."/>
            <person name="Gargeya S."/>
            <person name="Fitzgerald M."/>
            <person name="Abouelleil A."/>
            <person name="Alvarado L."/>
            <person name="Berlin A.M."/>
            <person name="Chapman S.B."/>
            <person name="Gainer-Dewar J."/>
            <person name="Goldberg J."/>
            <person name="Gnerre S."/>
            <person name="Griggs A."/>
            <person name="Gujja S."/>
            <person name="Hansen M."/>
            <person name="Howarth C."/>
            <person name="Imamovic A."/>
            <person name="Ireland A."/>
            <person name="Larimer J."/>
            <person name="McCowan C."/>
            <person name="Murphy C."/>
            <person name="Pearson M."/>
            <person name="Poon T.W."/>
            <person name="Priest M."/>
            <person name="Roberts A."/>
            <person name="Saif S."/>
            <person name="Shea T."/>
            <person name="Sykes S."/>
            <person name="Wortman J."/>
            <person name="Nusbaum C."/>
            <person name="Birren B."/>
        </authorList>
    </citation>
    <scope>NUCLEOTIDE SEQUENCE [LARGE SCALE GENOMIC DNA]</scope>
    <source>
        <strain evidence="1 2">CIP 110357</strain>
    </source>
</reference>
<accession>V2UPJ4</accession>
<name>V2UPJ4_9GAMM</name>
<proteinExistence type="predicted"/>
<dbReference type="EMBL" id="AYEU01000004">
    <property type="protein sequence ID" value="ESK51887.1"/>
    <property type="molecule type" value="Genomic_DNA"/>
</dbReference>
<gene>
    <name evidence="1" type="ORF">P255_00982</name>
</gene>
<sequence length="145" mass="14932">MSWVAVGAAAAVASAAITGYSAYSSNKTAQEQAKADAEAQAAQGRLEAERILKQKEKQQSAARAAAAANGLDVNEGTAIKINDTIEQYGQYDAEMARQTGYNASQKLQAAASQYGANATTSALSGALNTASAGASAYKSYQKGWK</sequence>
<keyword evidence="2" id="KW-1185">Reference proteome</keyword>
<evidence type="ECO:0000313" key="2">
    <source>
        <dbReference type="Proteomes" id="UP000018418"/>
    </source>
</evidence>
<dbReference type="OrthoDB" id="6694369at2"/>
<protein>
    <submittedName>
        <fullName evidence="1">Uncharacterized protein</fullName>
    </submittedName>
</protein>
<dbReference type="AlphaFoldDB" id="V2UPJ4"/>
<comment type="caution">
    <text evidence="1">The sequence shown here is derived from an EMBL/GenBank/DDBJ whole genome shotgun (WGS) entry which is preliminary data.</text>
</comment>
<dbReference type="HOGENOM" id="CLU_1773375_0_0_6"/>